<feature type="non-terminal residue" evidence="2">
    <location>
        <position position="202"/>
    </location>
</feature>
<dbReference type="InterPro" id="IPR023213">
    <property type="entry name" value="CAT-like_dom_sf"/>
</dbReference>
<dbReference type="SUPFAM" id="SSF52777">
    <property type="entry name" value="CoA-dependent acyltransferases"/>
    <property type="match status" value="2"/>
</dbReference>
<dbReference type="PANTHER" id="PTHR45398:SF1">
    <property type="entry name" value="ENZYME, PUTATIVE (JCVI)-RELATED"/>
    <property type="match status" value="1"/>
</dbReference>
<accession>A0ABW3MKB2</accession>
<proteinExistence type="predicted"/>
<dbReference type="Pfam" id="PF00668">
    <property type="entry name" value="Condensation"/>
    <property type="match status" value="1"/>
</dbReference>
<evidence type="ECO:0000313" key="2">
    <source>
        <dbReference type="EMBL" id="MFD1051030.1"/>
    </source>
</evidence>
<dbReference type="PANTHER" id="PTHR45398">
    <property type="match status" value="1"/>
</dbReference>
<name>A0ABW3MKB2_9PSEU</name>
<dbReference type="Gene3D" id="3.30.559.10">
    <property type="entry name" value="Chloramphenicol acetyltransferase-like domain"/>
    <property type="match status" value="1"/>
</dbReference>
<organism evidence="2 3">
    <name type="scientific">Kibdelosporangium lantanae</name>
    <dbReference type="NCBI Taxonomy" id="1497396"/>
    <lineage>
        <taxon>Bacteria</taxon>
        <taxon>Bacillati</taxon>
        <taxon>Actinomycetota</taxon>
        <taxon>Actinomycetes</taxon>
        <taxon>Pseudonocardiales</taxon>
        <taxon>Pseudonocardiaceae</taxon>
        <taxon>Kibdelosporangium</taxon>
    </lineage>
</organism>
<dbReference type="EMBL" id="JBHTIS010003276">
    <property type="protein sequence ID" value="MFD1051030.1"/>
    <property type="molecule type" value="Genomic_DNA"/>
</dbReference>
<dbReference type="Gene3D" id="3.30.559.30">
    <property type="entry name" value="Nonribosomal peptide synthetase, condensation domain"/>
    <property type="match status" value="1"/>
</dbReference>
<evidence type="ECO:0000259" key="1">
    <source>
        <dbReference type="Pfam" id="PF00668"/>
    </source>
</evidence>
<sequence>MTAWSVRPDGLMITVHHLVMDGVSWRILLPDLAAAYDGRDLPPVGTSYAHWTSLLAGDPTEVEHWNWTLGTKPLLSVADRSHDIAANQRELTAEVSEVDTDALVREVAEAFHTGPEEVLLSALALALREPVTVMLEGHGRADELFEGVDTSRTIGWFTTMYPVRLDVHGLDVADAVKRVKETMHAVPGKGIGYGLLMRDAPT</sequence>
<dbReference type="Proteomes" id="UP001597045">
    <property type="component" value="Unassembled WGS sequence"/>
</dbReference>
<keyword evidence="3" id="KW-1185">Reference proteome</keyword>
<comment type="caution">
    <text evidence="2">The sequence shown here is derived from an EMBL/GenBank/DDBJ whole genome shotgun (WGS) entry which is preliminary data.</text>
</comment>
<feature type="domain" description="Condensation" evidence="1">
    <location>
        <begin position="10"/>
        <end position="200"/>
    </location>
</feature>
<gene>
    <name evidence="2" type="ORF">ACFQ1S_38625</name>
</gene>
<protein>
    <submittedName>
        <fullName evidence="2">Condensation domain-containing protein</fullName>
    </submittedName>
</protein>
<dbReference type="InterPro" id="IPR001242">
    <property type="entry name" value="Condensation_dom"/>
</dbReference>
<evidence type="ECO:0000313" key="3">
    <source>
        <dbReference type="Proteomes" id="UP001597045"/>
    </source>
</evidence>
<reference evidence="3" key="1">
    <citation type="journal article" date="2019" name="Int. J. Syst. Evol. Microbiol.">
        <title>The Global Catalogue of Microorganisms (GCM) 10K type strain sequencing project: providing services to taxonomists for standard genome sequencing and annotation.</title>
        <authorList>
            <consortium name="The Broad Institute Genomics Platform"/>
            <consortium name="The Broad Institute Genome Sequencing Center for Infectious Disease"/>
            <person name="Wu L."/>
            <person name="Ma J."/>
        </authorList>
    </citation>
    <scope>NUCLEOTIDE SEQUENCE [LARGE SCALE GENOMIC DNA]</scope>
    <source>
        <strain evidence="3">JCM 31486</strain>
    </source>
</reference>